<dbReference type="Proteomes" id="UP001482620">
    <property type="component" value="Unassembled WGS sequence"/>
</dbReference>
<proteinExistence type="predicted"/>
<reference evidence="1 2" key="1">
    <citation type="submission" date="2021-06" db="EMBL/GenBank/DDBJ databases">
        <authorList>
            <person name="Palmer J.M."/>
        </authorList>
    </citation>
    <scope>NUCLEOTIDE SEQUENCE [LARGE SCALE GENOMIC DNA]</scope>
    <source>
        <strain evidence="2">if_2019</strain>
        <tissue evidence="1">Muscle</tissue>
    </source>
</reference>
<gene>
    <name evidence="1" type="ORF">ILYODFUR_019658</name>
</gene>
<dbReference type="EMBL" id="JAHRIQ010094664">
    <property type="protein sequence ID" value="MEQ2252238.1"/>
    <property type="molecule type" value="Genomic_DNA"/>
</dbReference>
<protein>
    <recommendedName>
        <fullName evidence="3">Secreted protein</fullName>
    </recommendedName>
</protein>
<evidence type="ECO:0000313" key="2">
    <source>
        <dbReference type="Proteomes" id="UP001482620"/>
    </source>
</evidence>
<accession>A0ABV0V7B3</accession>
<evidence type="ECO:0000313" key="1">
    <source>
        <dbReference type="EMBL" id="MEQ2252238.1"/>
    </source>
</evidence>
<comment type="caution">
    <text evidence="1">The sequence shown here is derived from an EMBL/GenBank/DDBJ whole genome shotgun (WGS) entry which is preliminary data.</text>
</comment>
<organism evidence="1 2">
    <name type="scientific">Ilyodon furcidens</name>
    <name type="common">goldbreast splitfin</name>
    <dbReference type="NCBI Taxonomy" id="33524"/>
    <lineage>
        <taxon>Eukaryota</taxon>
        <taxon>Metazoa</taxon>
        <taxon>Chordata</taxon>
        <taxon>Craniata</taxon>
        <taxon>Vertebrata</taxon>
        <taxon>Euteleostomi</taxon>
        <taxon>Actinopterygii</taxon>
        <taxon>Neopterygii</taxon>
        <taxon>Teleostei</taxon>
        <taxon>Neoteleostei</taxon>
        <taxon>Acanthomorphata</taxon>
        <taxon>Ovalentaria</taxon>
        <taxon>Atherinomorphae</taxon>
        <taxon>Cyprinodontiformes</taxon>
        <taxon>Goodeidae</taxon>
        <taxon>Ilyodon</taxon>
    </lineage>
</organism>
<evidence type="ECO:0008006" key="3">
    <source>
        <dbReference type="Google" id="ProtNLM"/>
    </source>
</evidence>
<keyword evidence="2" id="KW-1185">Reference proteome</keyword>
<sequence>MLGIFCWESCCSCSTFLASFDLICRAASTDCLQTDTHASGVIFRCHIFSSNTTWLHQDYIDKWKAKSEIPNVV</sequence>
<name>A0ABV0V7B3_9TELE</name>